<name>A0A5C3L1D8_COPMA</name>
<keyword evidence="3" id="KW-1185">Reference proteome</keyword>
<accession>A0A5C3L1D8</accession>
<evidence type="ECO:0000313" key="2">
    <source>
        <dbReference type="EMBL" id="TFK26764.1"/>
    </source>
</evidence>
<evidence type="ECO:0000313" key="3">
    <source>
        <dbReference type="Proteomes" id="UP000307440"/>
    </source>
</evidence>
<dbReference type="EMBL" id="ML210171">
    <property type="protein sequence ID" value="TFK26764.1"/>
    <property type="molecule type" value="Genomic_DNA"/>
</dbReference>
<evidence type="ECO:0000256" key="1">
    <source>
        <dbReference type="SAM" id="Phobius"/>
    </source>
</evidence>
<sequence>MPMQDNDAHPRWQLLQPLIIIVRLAPKWSGSGKGGAAAGWGKGLNVYVRFGFGQVFDRDADPKFEVGLALGLGWGDRFEPSYYDSARGVLWLDLCVVLYAIAAFWYLYFYILLLGGVDVRTVQSGVC</sequence>
<reference evidence="2 3" key="1">
    <citation type="journal article" date="2019" name="Nat. Ecol. Evol.">
        <title>Megaphylogeny resolves global patterns of mushroom evolution.</title>
        <authorList>
            <person name="Varga T."/>
            <person name="Krizsan K."/>
            <person name="Foldi C."/>
            <person name="Dima B."/>
            <person name="Sanchez-Garcia M."/>
            <person name="Sanchez-Ramirez S."/>
            <person name="Szollosi G.J."/>
            <person name="Szarkandi J.G."/>
            <person name="Papp V."/>
            <person name="Albert L."/>
            <person name="Andreopoulos W."/>
            <person name="Angelini C."/>
            <person name="Antonin V."/>
            <person name="Barry K.W."/>
            <person name="Bougher N.L."/>
            <person name="Buchanan P."/>
            <person name="Buyck B."/>
            <person name="Bense V."/>
            <person name="Catcheside P."/>
            <person name="Chovatia M."/>
            <person name="Cooper J."/>
            <person name="Damon W."/>
            <person name="Desjardin D."/>
            <person name="Finy P."/>
            <person name="Geml J."/>
            <person name="Haridas S."/>
            <person name="Hughes K."/>
            <person name="Justo A."/>
            <person name="Karasinski D."/>
            <person name="Kautmanova I."/>
            <person name="Kiss B."/>
            <person name="Kocsube S."/>
            <person name="Kotiranta H."/>
            <person name="LaButti K.M."/>
            <person name="Lechner B.E."/>
            <person name="Liimatainen K."/>
            <person name="Lipzen A."/>
            <person name="Lukacs Z."/>
            <person name="Mihaltcheva S."/>
            <person name="Morgado L.N."/>
            <person name="Niskanen T."/>
            <person name="Noordeloos M.E."/>
            <person name="Ohm R.A."/>
            <person name="Ortiz-Santana B."/>
            <person name="Ovrebo C."/>
            <person name="Racz N."/>
            <person name="Riley R."/>
            <person name="Savchenko A."/>
            <person name="Shiryaev A."/>
            <person name="Soop K."/>
            <person name="Spirin V."/>
            <person name="Szebenyi C."/>
            <person name="Tomsovsky M."/>
            <person name="Tulloss R.E."/>
            <person name="Uehling J."/>
            <person name="Grigoriev I.V."/>
            <person name="Vagvolgyi C."/>
            <person name="Papp T."/>
            <person name="Martin F.M."/>
            <person name="Miettinen O."/>
            <person name="Hibbett D.S."/>
            <person name="Nagy L.G."/>
        </authorList>
    </citation>
    <scope>NUCLEOTIDE SEQUENCE [LARGE SCALE GENOMIC DNA]</scope>
    <source>
        <strain evidence="2 3">CBS 121175</strain>
    </source>
</reference>
<keyword evidence="1" id="KW-0812">Transmembrane</keyword>
<proteinExistence type="predicted"/>
<dbReference type="AlphaFoldDB" id="A0A5C3L1D8"/>
<gene>
    <name evidence="2" type="ORF">FA15DRAFT_255897</name>
</gene>
<feature type="transmembrane region" description="Helical" evidence="1">
    <location>
        <begin position="89"/>
        <end position="111"/>
    </location>
</feature>
<keyword evidence="1" id="KW-0472">Membrane</keyword>
<protein>
    <submittedName>
        <fullName evidence="2">Uncharacterized protein</fullName>
    </submittedName>
</protein>
<keyword evidence="1" id="KW-1133">Transmembrane helix</keyword>
<organism evidence="2 3">
    <name type="scientific">Coprinopsis marcescibilis</name>
    <name type="common">Agaric fungus</name>
    <name type="synonym">Psathyrella marcescibilis</name>
    <dbReference type="NCBI Taxonomy" id="230819"/>
    <lineage>
        <taxon>Eukaryota</taxon>
        <taxon>Fungi</taxon>
        <taxon>Dikarya</taxon>
        <taxon>Basidiomycota</taxon>
        <taxon>Agaricomycotina</taxon>
        <taxon>Agaricomycetes</taxon>
        <taxon>Agaricomycetidae</taxon>
        <taxon>Agaricales</taxon>
        <taxon>Agaricineae</taxon>
        <taxon>Psathyrellaceae</taxon>
        <taxon>Coprinopsis</taxon>
    </lineage>
</organism>
<dbReference type="Proteomes" id="UP000307440">
    <property type="component" value="Unassembled WGS sequence"/>
</dbReference>